<comment type="caution">
    <text evidence="2">The sequence shown here is derived from an EMBL/GenBank/DDBJ whole genome shotgun (WGS) entry which is preliminary data.</text>
</comment>
<protein>
    <submittedName>
        <fullName evidence="2">Uncharacterized protein</fullName>
    </submittedName>
</protein>
<evidence type="ECO:0000313" key="2">
    <source>
        <dbReference type="EMBL" id="CAF3984092.1"/>
    </source>
</evidence>
<organism evidence="2 3">
    <name type="scientific">Didymodactylos carnosus</name>
    <dbReference type="NCBI Taxonomy" id="1234261"/>
    <lineage>
        <taxon>Eukaryota</taxon>
        <taxon>Metazoa</taxon>
        <taxon>Spiralia</taxon>
        <taxon>Gnathifera</taxon>
        <taxon>Rotifera</taxon>
        <taxon>Eurotatoria</taxon>
        <taxon>Bdelloidea</taxon>
        <taxon>Philodinida</taxon>
        <taxon>Philodinidae</taxon>
        <taxon>Didymodactylos</taxon>
    </lineage>
</organism>
<dbReference type="EMBL" id="CAJNOK010012859">
    <property type="protein sequence ID" value="CAF1172787.1"/>
    <property type="molecule type" value="Genomic_DNA"/>
</dbReference>
<reference evidence="2" key="1">
    <citation type="submission" date="2021-02" db="EMBL/GenBank/DDBJ databases">
        <authorList>
            <person name="Nowell W R."/>
        </authorList>
    </citation>
    <scope>NUCLEOTIDE SEQUENCE</scope>
</reference>
<sequence length="447" mass="53212">MKSTSLFRLLKMKSPDKHFIKISKYLRRNWRNILLTNCHLCPQQRLPSFDEICIWINSTKQSTTGDKENGFDITSDDELYYQPVPRPVKRSRQKKATSILSKPVIYIVEEEPKSIHEEVWKVVDEESEKQYRQLACDIINEYSEKHEHLRYVSDYPKLIDYIINMAPWKVWHAPPADEILLYGRKHILPTLEKHLQYETFVSNHLFFKLRSMHRTFLRRVMPNMPLILKQIEIESKLRAQMPLNEIIKYHISKRLGNDKYYRKHPYLKWLMNDDDDGRPLLEYLSDVNNNTVEKYPPVTDIYLLVRRHYPASTHQEVKVKCRIASRILSQIRQSIVRCVNKVDTQPRTSSTLNLQVENVHNVPDVLYKLIKKNINNNPLLAHIMDDQEIMNYLKDSNVKTFESYVPRKVLRAYLDRIMSSPTMLDVLRISDTTRSIHRSYIRHLAKL</sequence>
<dbReference type="Proteomes" id="UP000677228">
    <property type="component" value="Unassembled WGS sequence"/>
</dbReference>
<dbReference type="Proteomes" id="UP000682733">
    <property type="component" value="Unassembled WGS sequence"/>
</dbReference>
<name>A0A8S2N6T9_9BILA</name>
<dbReference type="EMBL" id="CAJOBA010034385">
    <property type="protein sequence ID" value="CAF3984092.1"/>
    <property type="molecule type" value="Genomic_DNA"/>
</dbReference>
<gene>
    <name evidence="1" type="ORF">OVA965_LOCUS22658</name>
    <name evidence="2" type="ORF">TMI583_LOCUS23375</name>
</gene>
<evidence type="ECO:0000313" key="3">
    <source>
        <dbReference type="Proteomes" id="UP000682733"/>
    </source>
</evidence>
<proteinExistence type="predicted"/>
<evidence type="ECO:0000313" key="1">
    <source>
        <dbReference type="EMBL" id="CAF1172787.1"/>
    </source>
</evidence>
<dbReference type="AlphaFoldDB" id="A0A8S2N6T9"/>
<accession>A0A8S2N6T9</accession>